<reference evidence="1" key="1">
    <citation type="submission" date="2018-02" db="EMBL/GenBank/DDBJ databases">
        <title>Rhizophora mucronata_Transcriptome.</title>
        <authorList>
            <person name="Meera S.P."/>
            <person name="Sreeshan A."/>
            <person name="Augustine A."/>
        </authorList>
    </citation>
    <scope>NUCLEOTIDE SEQUENCE</scope>
    <source>
        <tissue evidence="1">Leaf</tissue>
    </source>
</reference>
<proteinExistence type="predicted"/>
<protein>
    <submittedName>
        <fullName evidence="1">Uncharacterized protein</fullName>
    </submittedName>
</protein>
<organism evidence="1">
    <name type="scientific">Rhizophora mucronata</name>
    <name type="common">Asiatic mangrove</name>
    <dbReference type="NCBI Taxonomy" id="61149"/>
    <lineage>
        <taxon>Eukaryota</taxon>
        <taxon>Viridiplantae</taxon>
        <taxon>Streptophyta</taxon>
        <taxon>Embryophyta</taxon>
        <taxon>Tracheophyta</taxon>
        <taxon>Spermatophyta</taxon>
        <taxon>Magnoliopsida</taxon>
        <taxon>eudicotyledons</taxon>
        <taxon>Gunneridae</taxon>
        <taxon>Pentapetalae</taxon>
        <taxon>rosids</taxon>
        <taxon>fabids</taxon>
        <taxon>Malpighiales</taxon>
        <taxon>Rhizophoraceae</taxon>
        <taxon>Rhizophora</taxon>
    </lineage>
</organism>
<evidence type="ECO:0000313" key="1">
    <source>
        <dbReference type="EMBL" id="MBX41981.1"/>
    </source>
</evidence>
<sequence>MDPVVGFKRRGLSAHHLLSLGEFCHLLRIDIFKNSSWN</sequence>
<dbReference type="AlphaFoldDB" id="A0A2P2NHL2"/>
<dbReference type="EMBL" id="GGEC01061497">
    <property type="protein sequence ID" value="MBX41981.1"/>
    <property type="molecule type" value="Transcribed_RNA"/>
</dbReference>
<accession>A0A2P2NHL2</accession>
<name>A0A2P2NHL2_RHIMU</name>